<gene>
    <name evidence="1" type="ORF">BT63DRAFT_102609</name>
</gene>
<dbReference type="Proteomes" id="UP000799302">
    <property type="component" value="Unassembled WGS sequence"/>
</dbReference>
<sequence>MADISSNWLMQTPLLSIDEQTQKKVPCMPCSHQGTITLIFRYVGKIKRYPWEDCEGLCWGRGMVFDGHGSDKIEFKRSRFTRRKRKEMVRVSLKVSLITFFKLPVFPTRWRDEDLRAAGWFVRHVFLPRQGVNIWRGGALLNVRGNCRSFLLMGRRVCDGSLTIFRRRMLGIWREAGVSDGRLMPGMVWKEPCAQDLEFCF</sequence>
<dbReference type="AlphaFoldDB" id="A0A6A6TZ80"/>
<organism evidence="1 2">
    <name type="scientific">Microthyrium microscopicum</name>
    <dbReference type="NCBI Taxonomy" id="703497"/>
    <lineage>
        <taxon>Eukaryota</taxon>
        <taxon>Fungi</taxon>
        <taxon>Dikarya</taxon>
        <taxon>Ascomycota</taxon>
        <taxon>Pezizomycotina</taxon>
        <taxon>Dothideomycetes</taxon>
        <taxon>Dothideomycetes incertae sedis</taxon>
        <taxon>Microthyriales</taxon>
        <taxon>Microthyriaceae</taxon>
        <taxon>Microthyrium</taxon>
    </lineage>
</organism>
<evidence type="ECO:0000313" key="2">
    <source>
        <dbReference type="Proteomes" id="UP000799302"/>
    </source>
</evidence>
<protein>
    <submittedName>
        <fullName evidence="1">Uncharacterized protein</fullName>
    </submittedName>
</protein>
<dbReference type="EMBL" id="MU004243">
    <property type="protein sequence ID" value="KAF2664168.1"/>
    <property type="molecule type" value="Genomic_DNA"/>
</dbReference>
<accession>A0A6A6TZ80</accession>
<reference evidence="1" key="1">
    <citation type="journal article" date="2020" name="Stud. Mycol.">
        <title>101 Dothideomycetes genomes: a test case for predicting lifestyles and emergence of pathogens.</title>
        <authorList>
            <person name="Haridas S."/>
            <person name="Albert R."/>
            <person name="Binder M."/>
            <person name="Bloem J."/>
            <person name="Labutti K."/>
            <person name="Salamov A."/>
            <person name="Andreopoulos B."/>
            <person name="Baker S."/>
            <person name="Barry K."/>
            <person name="Bills G."/>
            <person name="Bluhm B."/>
            <person name="Cannon C."/>
            <person name="Castanera R."/>
            <person name="Culley D."/>
            <person name="Daum C."/>
            <person name="Ezra D."/>
            <person name="Gonzalez J."/>
            <person name="Henrissat B."/>
            <person name="Kuo A."/>
            <person name="Liang C."/>
            <person name="Lipzen A."/>
            <person name="Lutzoni F."/>
            <person name="Magnuson J."/>
            <person name="Mondo S."/>
            <person name="Nolan M."/>
            <person name="Ohm R."/>
            <person name="Pangilinan J."/>
            <person name="Park H.-J."/>
            <person name="Ramirez L."/>
            <person name="Alfaro M."/>
            <person name="Sun H."/>
            <person name="Tritt A."/>
            <person name="Yoshinaga Y."/>
            <person name="Zwiers L.-H."/>
            <person name="Turgeon B."/>
            <person name="Goodwin S."/>
            <person name="Spatafora J."/>
            <person name="Crous P."/>
            <person name="Grigoriev I."/>
        </authorList>
    </citation>
    <scope>NUCLEOTIDE SEQUENCE</scope>
    <source>
        <strain evidence="1">CBS 115976</strain>
    </source>
</reference>
<name>A0A6A6TZ80_9PEZI</name>
<evidence type="ECO:0000313" key="1">
    <source>
        <dbReference type="EMBL" id="KAF2664168.1"/>
    </source>
</evidence>
<proteinExistence type="predicted"/>
<keyword evidence="2" id="KW-1185">Reference proteome</keyword>